<dbReference type="KEGG" id="puo:RZN69_08630"/>
<gene>
    <name evidence="1" type="ORF">RZN69_08630</name>
</gene>
<proteinExistence type="predicted"/>
<dbReference type="RefSeq" id="WP_317835696.1">
    <property type="nucleotide sequence ID" value="NZ_CP136920.1"/>
</dbReference>
<protein>
    <submittedName>
        <fullName evidence="1">Uncharacterized protein</fullName>
    </submittedName>
</protein>
<dbReference type="Proteomes" id="UP001304300">
    <property type="component" value="Chromosome"/>
</dbReference>
<dbReference type="AlphaFoldDB" id="A0AAQ3QXL2"/>
<accession>A0AAQ3QXL2</accession>
<sequence length="109" mass="12060">MPKLSDIVAADFEKMLKDAGVTFTQSVDGADDVTFAAIVEEVSIDDPEWDGYGDQGAVFIRALKSHFTEGIPSQNTEFKDEYFSDYRLADRPRTKPGNPIVKMLLLPAS</sequence>
<name>A0AAQ3QXL2_9BACT</name>
<reference evidence="1 2" key="1">
    <citation type="submission" date="2023-10" db="EMBL/GenBank/DDBJ databases">
        <title>Rubellicoccus peritrichatus gen. nov., sp. nov., isolated from an algae of coral reef tank.</title>
        <authorList>
            <person name="Luo J."/>
        </authorList>
    </citation>
    <scope>NUCLEOTIDE SEQUENCE [LARGE SCALE GENOMIC DNA]</scope>
    <source>
        <strain evidence="1 2">CR14</strain>
    </source>
</reference>
<evidence type="ECO:0000313" key="1">
    <source>
        <dbReference type="EMBL" id="WOO43157.1"/>
    </source>
</evidence>
<dbReference type="EMBL" id="CP136920">
    <property type="protein sequence ID" value="WOO43157.1"/>
    <property type="molecule type" value="Genomic_DNA"/>
</dbReference>
<evidence type="ECO:0000313" key="2">
    <source>
        <dbReference type="Proteomes" id="UP001304300"/>
    </source>
</evidence>
<keyword evidence="2" id="KW-1185">Reference proteome</keyword>
<organism evidence="1 2">
    <name type="scientific">Rubellicoccus peritrichatus</name>
    <dbReference type="NCBI Taxonomy" id="3080537"/>
    <lineage>
        <taxon>Bacteria</taxon>
        <taxon>Pseudomonadati</taxon>
        <taxon>Verrucomicrobiota</taxon>
        <taxon>Opitutia</taxon>
        <taxon>Puniceicoccales</taxon>
        <taxon>Cerasicoccaceae</taxon>
        <taxon>Rubellicoccus</taxon>
    </lineage>
</organism>